<proteinExistence type="predicted"/>
<feature type="non-terminal residue" evidence="1">
    <location>
        <position position="1"/>
    </location>
</feature>
<keyword evidence="2" id="KW-1185">Reference proteome</keyword>
<protein>
    <submittedName>
        <fullName evidence="1">Uncharacterized protein</fullName>
    </submittedName>
</protein>
<name>A0A814I663_9BILA</name>
<comment type="caution">
    <text evidence="1">The sequence shown here is derived from an EMBL/GenBank/DDBJ whole genome shotgun (WGS) entry which is preliminary data.</text>
</comment>
<dbReference type="EMBL" id="CAJNOC010004376">
    <property type="protein sequence ID" value="CAF1019303.1"/>
    <property type="molecule type" value="Genomic_DNA"/>
</dbReference>
<evidence type="ECO:0000313" key="1">
    <source>
        <dbReference type="EMBL" id="CAF1019303.1"/>
    </source>
</evidence>
<accession>A0A814I663</accession>
<dbReference type="AlphaFoldDB" id="A0A814I663"/>
<sequence length="668" mass="76121">FWNDLVCWNLNNIIDQTLDCTYHIESKQKSDIFEVDYGNGLIEHYSFEDSPISYHGSKISENTNSLITWVAYYLLLNSEFHRDTWIHGFEYYAATPGTVILKIYSITPCIGSTKSCAQMLIEDPSIVNAYTFTSWPFTASAGRGRYYLDQPFLAKKRNMILLDSVGYTARFYYQISDSGFYDDFVYNATPNYLHKIVIGKTSIIQINALIEPKIYRYKIHKFIYYPSLGLYNLTYKHLNSSIENNLKSINITNSRTIDMFCSDTNKTINNTVNCAIIAATHSRNDTVLVENNQLNSFSGETISYFGIKVPRNITEPVSFAKNDYYLLPLTEAKFDATLIGFEGYALGTGTYYTYIATLNSCGEKDSCLKSIINSEPGSPISNYPLIIQFPAVYGYNRFYLQTTRKILKGQMLAVWFNFPVAIDATNDYLASDYRISGSELIKLNPKHNWRIYFNWIIEQKYYLNYFYFKKTFHLESKSLYGVFNVTASYLNSNTSVTQIVNITNNQAVDFTCPNSNRTSKNTINCTAELISQSQFHEFPIDYGDCSNGSVTNKGELFDGFGVNIPDSVNTTINPTNTGGLTYLLTNTEFIFDSKLIGFEFYVSVIGPFTLTLNKMSNCGTGMLAERCGKYLEKFTSIPSTIISNWYPSPTTVGRSFYWLDKPYDVKKG</sequence>
<feature type="non-terminal residue" evidence="1">
    <location>
        <position position="668"/>
    </location>
</feature>
<evidence type="ECO:0000313" key="2">
    <source>
        <dbReference type="Proteomes" id="UP000663879"/>
    </source>
</evidence>
<organism evidence="1 2">
    <name type="scientific">Brachionus calyciflorus</name>
    <dbReference type="NCBI Taxonomy" id="104777"/>
    <lineage>
        <taxon>Eukaryota</taxon>
        <taxon>Metazoa</taxon>
        <taxon>Spiralia</taxon>
        <taxon>Gnathifera</taxon>
        <taxon>Rotifera</taxon>
        <taxon>Eurotatoria</taxon>
        <taxon>Monogononta</taxon>
        <taxon>Pseudotrocha</taxon>
        <taxon>Ploima</taxon>
        <taxon>Brachionidae</taxon>
        <taxon>Brachionus</taxon>
    </lineage>
</organism>
<dbReference type="Proteomes" id="UP000663879">
    <property type="component" value="Unassembled WGS sequence"/>
</dbReference>
<gene>
    <name evidence="1" type="ORF">OXX778_LOCUS17296</name>
</gene>
<dbReference type="OrthoDB" id="10202098at2759"/>
<reference evidence="1" key="1">
    <citation type="submission" date="2021-02" db="EMBL/GenBank/DDBJ databases">
        <authorList>
            <person name="Nowell W R."/>
        </authorList>
    </citation>
    <scope>NUCLEOTIDE SEQUENCE</scope>
    <source>
        <strain evidence="1">Ploen Becks lab</strain>
    </source>
</reference>